<dbReference type="PANTHER" id="PTHR11076:SF33">
    <property type="entry name" value="DNA POLYMERASE KAPPA"/>
    <property type="match status" value="1"/>
</dbReference>
<protein>
    <submittedName>
        <fullName evidence="3">DNA polymerase IV</fullName>
        <ecNumber evidence="3">2.7.7.7</ecNumber>
    </submittedName>
</protein>
<dbReference type="EC" id="2.7.7.7" evidence="3"/>
<dbReference type="RefSeq" id="WP_213042867.1">
    <property type="nucleotide sequence ID" value="NZ_CAJNBJ010000016.1"/>
</dbReference>
<comment type="caution">
    <text evidence="3">The sequence shown here is derived from an EMBL/GenBank/DDBJ whole genome shotgun (WGS) entry which is preliminary data.</text>
</comment>
<feature type="domain" description="UmuC" evidence="2">
    <location>
        <begin position="5"/>
        <end position="186"/>
    </location>
</feature>
<evidence type="ECO:0000259" key="2">
    <source>
        <dbReference type="PROSITE" id="PS50173"/>
    </source>
</evidence>
<keyword evidence="3" id="KW-0808">Transferase</keyword>
<dbReference type="SUPFAM" id="SSF100879">
    <property type="entry name" value="Lesion bypass DNA polymerase (Y-family), little finger domain"/>
    <property type="match status" value="1"/>
</dbReference>
<dbReference type="Proteomes" id="UP000675880">
    <property type="component" value="Unassembled WGS sequence"/>
</dbReference>
<dbReference type="Pfam" id="PF00817">
    <property type="entry name" value="IMS"/>
    <property type="match status" value="1"/>
</dbReference>
<dbReference type="Gene3D" id="1.10.150.20">
    <property type="entry name" value="5' to 3' exonuclease, C-terminal subdomain"/>
    <property type="match status" value="1"/>
</dbReference>
<dbReference type="InterPro" id="IPR050116">
    <property type="entry name" value="DNA_polymerase-Y"/>
</dbReference>
<evidence type="ECO:0000313" key="3">
    <source>
        <dbReference type="EMBL" id="CAE6763211.1"/>
    </source>
</evidence>
<dbReference type="Gene3D" id="3.30.70.270">
    <property type="match status" value="1"/>
</dbReference>
<dbReference type="InterPro" id="IPR036775">
    <property type="entry name" value="DNA_pol_Y-fam_lit_finger_sf"/>
</dbReference>
<keyword evidence="3" id="KW-0548">Nucleotidyltransferase</keyword>
<dbReference type="Gene3D" id="3.40.1170.60">
    <property type="match status" value="1"/>
</dbReference>
<keyword evidence="4" id="KW-1185">Reference proteome</keyword>
<dbReference type="InterPro" id="IPR043502">
    <property type="entry name" value="DNA/RNA_pol_sf"/>
</dbReference>
<evidence type="ECO:0000256" key="1">
    <source>
        <dbReference type="ARBA" id="ARBA00010945"/>
    </source>
</evidence>
<evidence type="ECO:0000313" key="4">
    <source>
        <dbReference type="Proteomes" id="UP000675880"/>
    </source>
</evidence>
<dbReference type="PANTHER" id="PTHR11076">
    <property type="entry name" value="DNA REPAIR POLYMERASE UMUC / TRANSFERASE FAMILY MEMBER"/>
    <property type="match status" value="1"/>
</dbReference>
<dbReference type="GO" id="GO:0003887">
    <property type="term" value="F:DNA-directed DNA polymerase activity"/>
    <property type="evidence" value="ECO:0007669"/>
    <property type="project" value="UniProtKB-EC"/>
</dbReference>
<gene>
    <name evidence="3" type="ORF">NSPZN2_30746</name>
</gene>
<organism evidence="3 4">
    <name type="scientific">Nitrospira defluvii</name>
    <dbReference type="NCBI Taxonomy" id="330214"/>
    <lineage>
        <taxon>Bacteria</taxon>
        <taxon>Pseudomonadati</taxon>
        <taxon>Nitrospirota</taxon>
        <taxon>Nitrospiria</taxon>
        <taxon>Nitrospirales</taxon>
        <taxon>Nitrospiraceae</taxon>
        <taxon>Nitrospira</taxon>
    </lineage>
</organism>
<accession>A0ABM8RNR4</accession>
<dbReference type="EMBL" id="CAJNBJ010000016">
    <property type="protein sequence ID" value="CAE6763211.1"/>
    <property type="molecule type" value="Genomic_DNA"/>
</dbReference>
<name>A0ABM8RNR4_9BACT</name>
<dbReference type="Pfam" id="PF11799">
    <property type="entry name" value="IMS_C"/>
    <property type="match status" value="1"/>
</dbReference>
<dbReference type="InterPro" id="IPR017961">
    <property type="entry name" value="DNA_pol_Y-fam_little_finger"/>
</dbReference>
<dbReference type="InterPro" id="IPR001126">
    <property type="entry name" value="UmuC"/>
</dbReference>
<dbReference type="SUPFAM" id="SSF56672">
    <property type="entry name" value="DNA/RNA polymerases"/>
    <property type="match status" value="1"/>
</dbReference>
<sequence length="394" mass="44248">MDRQIVCFAIPSLDIALARLTDSSLRTRPLVIAPLNNPRTLLREVSREAEQEGVRVGMPLTLARRLCPSLRVRPPDLPRAETADASLRTVIRRYAPTWEPVHPGAVMMDVTGTTRLFGAACDVAATVQQEIVTRYRLEGVAGVGSNKLVAQTAASLIEPSELCDVRQGSERLFMSPLSVHSLPGIHRPCMRTVLKRLDDLNLRSLGDIAESPLDALEIVLGNYAGQLSRWAQGIDPTPVLPPVSHPSMDETIVLEPDEVDDALLWGRLADSLQRLCRTLRHQRRMCNGLSLTLRYSDHREVTTTARVIPDTCWEIDISGSLQHLFQRAFRRRIRLRLMTLSLTGLNDFAEQGTLFDDRPPGEQTTRNRAQRLALALDRLHERFGEQAIRYGRRR</sequence>
<comment type="similarity">
    <text evidence="1">Belongs to the DNA polymerase type-Y family.</text>
</comment>
<proteinExistence type="inferred from homology"/>
<dbReference type="PROSITE" id="PS50173">
    <property type="entry name" value="UMUC"/>
    <property type="match status" value="1"/>
</dbReference>
<dbReference type="InterPro" id="IPR043128">
    <property type="entry name" value="Rev_trsase/Diguanyl_cyclase"/>
</dbReference>
<dbReference type="Gene3D" id="3.30.1490.100">
    <property type="entry name" value="DNA polymerase, Y-family, little finger domain"/>
    <property type="match status" value="1"/>
</dbReference>
<reference evidence="3 4" key="1">
    <citation type="submission" date="2021-02" db="EMBL/GenBank/DDBJ databases">
        <authorList>
            <person name="Han P."/>
        </authorList>
    </citation>
    <scope>NUCLEOTIDE SEQUENCE [LARGE SCALE GENOMIC DNA]</scope>
    <source>
        <strain evidence="3">Candidatus Nitrospira sp. ZN2</strain>
    </source>
</reference>